<evidence type="ECO:0000256" key="7">
    <source>
        <dbReference type="ARBA" id="ARBA00023004"/>
    </source>
</evidence>
<dbReference type="InterPro" id="IPR000531">
    <property type="entry name" value="Beta-barrel_TonB"/>
</dbReference>
<dbReference type="PANTHER" id="PTHR32552">
    <property type="entry name" value="FERRICHROME IRON RECEPTOR-RELATED"/>
    <property type="match status" value="1"/>
</dbReference>
<feature type="domain" description="TonB-dependent receptor plug" evidence="17">
    <location>
        <begin position="94"/>
        <end position="186"/>
    </location>
</feature>
<keyword evidence="6 15" id="KW-0732">Signal</keyword>
<accession>A0A6B8M9U1</accession>
<evidence type="ECO:0000256" key="11">
    <source>
        <dbReference type="ARBA" id="ARBA00023237"/>
    </source>
</evidence>
<evidence type="ECO:0000256" key="13">
    <source>
        <dbReference type="RuleBase" id="RU003357"/>
    </source>
</evidence>
<dbReference type="EMBL" id="CP044331">
    <property type="protein sequence ID" value="QGM99185.1"/>
    <property type="molecule type" value="Genomic_DNA"/>
</dbReference>
<evidence type="ECO:0000313" key="18">
    <source>
        <dbReference type="EMBL" id="QGM99185.1"/>
    </source>
</evidence>
<dbReference type="SUPFAM" id="SSF56935">
    <property type="entry name" value="Porins"/>
    <property type="match status" value="1"/>
</dbReference>
<evidence type="ECO:0000256" key="5">
    <source>
        <dbReference type="ARBA" id="ARBA00022692"/>
    </source>
</evidence>
<evidence type="ECO:0000256" key="3">
    <source>
        <dbReference type="ARBA" id="ARBA00022452"/>
    </source>
</evidence>
<evidence type="ECO:0000313" key="19">
    <source>
        <dbReference type="Proteomes" id="UP000422569"/>
    </source>
</evidence>
<keyword evidence="18" id="KW-0675">Receptor</keyword>
<protein>
    <submittedName>
        <fullName evidence="18">TonB-dependent receptor plug domain-containing protein</fullName>
    </submittedName>
</protein>
<name>A0A6B8M9U1_9HYPH</name>
<keyword evidence="5 12" id="KW-0812">Transmembrane</keyword>
<evidence type="ECO:0000256" key="15">
    <source>
        <dbReference type="SAM" id="SignalP"/>
    </source>
</evidence>
<dbReference type="Proteomes" id="UP000422569">
    <property type="component" value="Chromosome"/>
</dbReference>
<feature type="domain" description="TonB-dependent receptor-like beta-barrel" evidence="16">
    <location>
        <begin position="287"/>
        <end position="747"/>
    </location>
</feature>
<dbReference type="InterPro" id="IPR039426">
    <property type="entry name" value="TonB-dep_rcpt-like"/>
</dbReference>
<keyword evidence="11 12" id="KW-0998">Cell outer membrane</keyword>
<dbReference type="RefSeq" id="WP_016918892.1">
    <property type="nucleotide sequence ID" value="NZ_CP044331.1"/>
</dbReference>
<evidence type="ECO:0000256" key="9">
    <source>
        <dbReference type="ARBA" id="ARBA00023077"/>
    </source>
</evidence>
<dbReference type="Gene3D" id="2.40.170.20">
    <property type="entry name" value="TonB-dependent receptor, beta-barrel domain"/>
    <property type="match status" value="1"/>
</dbReference>
<keyword evidence="3 12" id="KW-1134">Transmembrane beta strand</keyword>
<evidence type="ECO:0000256" key="12">
    <source>
        <dbReference type="PROSITE-ProRule" id="PRU01360"/>
    </source>
</evidence>
<feature type="region of interest" description="Disordered" evidence="14">
    <location>
        <begin position="38"/>
        <end position="57"/>
    </location>
</feature>
<organism evidence="18 19">
    <name type="scientific">Methylocystis parvus</name>
    <dbReference type="NCBI Taxonomy" id="134"/>
    <lineage>
        <taxon>Bacteria</taxon>
        <taxon>Pseudomonadati</taxon>
        <taxon>Pseudomonadota</taxon>
        <taxon>Alphaproteobacteria</taxon>
        <taxon>Hyphomicrobiales</taxon>
        <taxon>Methylocystaceae</taxon>
        <taxon>Methylocystis</taxon>
    </lineage>
</organism>
<dbReference type="PANTHER" id="PTHR32552:SF68">
    <property type="entry name" value="FERRICHROME OUTER MEMBRANE TRANSPORTER_PHAGE RECEPTOR"/>
    <property type="match status" value="1"/>
</dbReference>
<dbReference type="InterPro" id="IPR036942">
    <property type="entry name" value="Beta-barrel_TonB_sf"/>
</dbReference>
<evidence type="ECO:0000259" key="16">
    <source>
        <dbReference type="Pfam" id="PF00593"/>
    </source>
</evidence>
<keyword evidence="9 13" id="KW-0798">TonB box</keyword>
<dbReference type="Pfam" id="PF07715">
    <property type="entry name" value="Plug"/>
    <property type="match status" value="1"/>
</dbReference>
<evidence type="ECO:0000256" key="1">
    <source>
        <dbReference type="ARBA" id="ARBA00004571"/>
    </source>
</evidence>
<dbReference type="Gene3D" id="2.170.130.10">
    <property type="entry name" value="TonB-dependent receptor, plug domain"/>
    <property type="match status" value="1"/>
</dbReference>
<proteinExistence type="inferred from homology"/>
<feature type="chain" id="PRO_5025475489" evidence="15">
    <location>
        <begin position="26"/>
        <end position="779"/>
    </location>
</feature>
<evidence type="ECO:0000256" key="8">
    <source>
        <dbReference type="ARBA" id="ARBA00023065"/>
    </source>
</evidence>
<evidence type="ECO:0000256" key="14">
    <source>
        <dbReference type="SAM" id="MobiDB-lite"/>
    </source>
</evidence>
<feature type="signal peptide" evidence="15">
    <location>
        <begin position="1"/>
        <end position="25"/>
    </location>
</feature>
<evidence type="ECO:0000256" key="2">
    <source>
        <dbReference type="ARBA" id="ARBA00022448"/>
    </source>
</evidence>
<dbReference type="GO" id="GO:0015344">
    <property type="term" value="F:siderophore uptake transmembrane transporter activity"/>
    <property type="evidence" value="ECO:0007669"/>
    <property type="project" value="TreeGrafter"/>
</dbReference>
<dbReference type="KEGG" id="mpar:F7D14_17975"/>
<dbReference type="PROSITE" id="PS52016">
    <property type="entry name" value="TONB_DEPENDENT_REC_3"/>
    <property type="match status" value="1"/>
</dbReference>
<gene>
    <name evidence="18" type="ORF">F7D14_17975</name>
</gene>
<keyword evidence="2 12" id="KW-0813">Transport</keyword>
<keyword evidence="7" id="KW-0408">Iron</keyword>
<dbReference type="GO" id="GO:0009279">
    <property type="term" value="C:cell outer membrane"/>
    <property type="evidence" value="ECO:0007669"/>
    <property type="project" value="UniProtKB-SubCell"/>
</dbReference>
<evidence type="ECO:0000256" key="4">
    <source>
        <dbReference type="ARBA" id="ARBA00022496"/>
    </source>
</evidence>
<evidence type="ECO:0000259" key="17">
    <source>
        <dbReference type="Pfam" id="PF07715"/>
    </source>
</evidence>
<comment type="similarity">
    <text evidence="12 13">Belongs to the TonB-dependent receptor family.</text>
</comment>
<dbReference type="InterPro" id="IPR012910">
    <property type="entry name" value="Plug_dom"/>
</dbReference>
<keyword evidence="19" id="KW-1185">Reference proteome</keyword>
<dbReference type="AlphaFoldDB" id="A0A6B8M9U1"/>
<reference evidence="18 19" key="1">
    <citation type="submission" date="2019-09" db="EMBL/GenBank/DDBJ databases">
        <title>Isolation and complete genome sequencing of Methylocystis species.</title>
        <authorList>
            <person name="Rumah B.L."/>
            <person name="Stead C.E."/>
            <person name="Stevens B.C."/>
            <person name="Minton N.P."/>
            <person name="Grosse-Honebrink A."/>
            <person name="Zhang Y."/>
        </authorList>
    </citation>
    <scope>NUCLEOTIDE SEQUENCE [LARGE SCALE GENOMIC DNA]</scope>
    <source>
        <strain evidence="18 19">BRCS2</strain>
    </source>
</reference>
<sequence>MLNRNLLKTVSACALIVFLAGEAFAQQNLPTINVGASVRRGSQRSDARPSGLANGAPAVPAVIENGSPIQQTTAGPVRGYQALTSRATRFETPIKELPMSIVVIPRKVIDDQQAISQAEVFRNVSGLQPAPPVFPGGVGPSLRGMRAERYIDGLPNYYDYGVRDLLANVERVEVIKGPASILFQGGQSPVGGVVNIVSKLPTPERFAEAGIRGGGYSYASPYIDINQPLFENKSVMFRLTAQYETTRSNIDVIRRRSYTINPTIKFAPTDATSLIVQGLISRRDQPDYPGLPAIGTVDHTYYSVRPTAFLANPGLPATTTKSSGVTVRFDHKFNETFSTFTSARFSSSSIYEPSQTTLGNEPTFYLDPTLAFLGGPGVIGSPSQFYALNTIMSQQTKEVSVTSNVMTKFDAGPTQNKLLLGGDFNRVWDQGYMAGANATPPDPNIKSILDLWGLGGFAPLYPILIDFRAPFYPPYAYPLPGQDFYTIFSRVDNAYQNAGVTAQLQSTIFDRLHILAAGRVAFIDISSTEAALTPPTRFNSSTTQFLPRVGALLDVTDWLSVYGSYAQGLRPVTFFNGAAGVAPKPEGSEQWEAGVKLDGPMGLSGTLAYFDLTRTNVPLTPPGTLTQRQSGEWRSHGFEADLVWQPLSNLSFLASYAHIDAKVSKDENPRFQNAPLNLAPPDSGRLWGNYAFDGFFKGWSFGAGLYAASGQVIEIGRPWATGGYVTFDAALTFKHDNFTFAINGKNLGNQQYFVQYPYLAGRVMPGEGRTFFANLSVRM</sequence>
<evidence type="ECO:0000256" key="6">
    <source>
        <dbReference type="ARBA" id="ARBA00022729"/>
    </source>
</evidence>
<keyword evidence="4" id="KW-0410">Iron transport</keyword>
<keyword evidence="10 12" id="KW-0472">Membrane</keyword>
<evidence type="ECO:0000256" key="10">
    <source>
        <dbReference type="ARBA" id="ARBA00023136"/>
    </source>
</evidence>
<dbReference type="Pfam" id="PF00593">
    <property type="entry name" value="TonB_dep_Rec_b-barrel"/>
    <property type="match status" value="1"/>
</dbReference>
<keyword evidence="8" id="KW-0406">Ion transport</keyword>
<dbReference type="InterPro" id="IPR037066">
    <property type="entry name" value="Plug_dom_sf"/>
</dbReference>
<comment type="subcellular location">
    <subcellularLocation>
        <location evidence="1 12">Cell outer membrane</location>
        <topology evidence="1 12">Multi-pass membrane protein</topology>
    </subcellularLocation>
</comment>
<dbReference type="CDD" id="cd01347">
    <property type="entry name" value="ligand_gated_channel"/>
    <property type="match status" value="1"/>
</dbReference>